<dbReference type="eggNOG" id="COG4676">
    <property type="taxonomic scope" value="Bacteria"/>
</dbReference>
<dbReference type="RefSeq" id="WP_043254708.1">
    <property type="nucleotide sequence ID" value="NZ_HG322950.1"/>
</dbReference>
<dbReference type="OrthoDB" id="266279at2"/>
<dbReference type="PATRIC" id="fig|1301098.3.peg.4585"/>
<keyword evidence="1" id="KW-0732">Signal</keyword>
<protein>
    <recommendedName>
        <fullName evidence="2">DUF2135 domain-containing protein</fullName>
    </recommendedName>
</protein>
<dbReference type="KEGG" id="pkc:PKB_4597"/>
<evidence type="ECO:0000259" key="2">
    <source>
        <dbReference type="Pfam" id="PF09906"/>
    </source>
</evidence>
<reference evidence="3 4" key="2">
    <citation type="submission" date="2014-05" db="EMBL/GenBank/DDBJ databases">
        <title>Genome sequence of the 3-chlorobenzoate degrading bacterium Pseudomonas knackmussii B13 shows multiple evidence for horizontal gene transfer.</title>
        <authorList>
            <person name="Miyazaki R."/>
            <person name="Bertelli C."/>
            <person name="Falquet L."/>
            <person name="Robinson-Rechavi M."/>
            <person name="Gharib W."/>
            <person name="Roy S."/>
            <person name="Van der Meer J.R."/>
        </authorList>
    </citation>
    <scope>NUCLEOTIDE SEQUENCE [LARGE SCALE GENOMIC DNA]</scope>
    <source>
        <strain evidence="3 4">B13</strain>
    </source>
</reference>
<dbReference type="EMBL" id="HG322950">
    <property type="protein sequence ID" value="CDF85921.1"/>
    <property type="molecule type" value="Genomic_DNA"/>
</dbReference>
<feature type="chain" id="PRO_5001533461" description="DUF2135 domain-containing protein" evidence="1">
    <location>
        <begin position="25"/>
        <end position="268"/>
    </location>
</feature>
<evidence type="ECO:0000256" key="1">
    <source>
        <dbReference type="SAM" id="SignalP"/>
    </source>
</evidence>
<reference evidence="3 4" key="1">
    <citation type="submission" date="2013-03" db="EMBL/GenBank/DDBJ databases">
        <authorList>
            <person name="Linke B."/>
        </authorList>
    </citation>
    <scope>NUCLEOTIDE SEQUENCE [LARGE SCALE GENOMIC DNA]</scope>
    <source>
        <strain evidence="3 4">B13</strain>
    </source>
</reference>
<feature type="domain" description="DUF2135" evidence="2">
    <location>
        <begin position="198"/>
        <end position="254"/>
    </location>
</feature>
<accession>A0A024HM09</accession>
<dbReference type="STRING" id="1301098.PKB_4597"/>
<keyword evidence="4" id="KW-1185">Reference proteome</keyword>
<gene>
    <name evidence="3" type="ORF">PKB_4597</name>
</gene>
<organism evidence="3 4">
    <name type="scientific">Pseudomonas knackmussii (strain DSM 6978 / CCUG 54928 / LMG 23759 / B13)</name>
    <dbReference type="NCBI Taxonomy" id="1301098"/>
    <lineage>
        <taxon>Bacteria</taxon>
        <taxon>Pseudomonadati</taxon>
        <taxon>Pseudomonadota</taxon>
        <taxon>Gammaproteobacteria</taxon>
        <taxon>Pseudomonadales</taxon>
        <taxon>Pseudomonadaceae</taxon>
        <taxon>Pseudomonas</taxon>
    </lineage>
</organism>
<dbReference type="Proteomes" id="UP000025241">
    <property type="component" value="Chromosome I"/>
</dbReference>
<dbReference type="HOGENOM" id="CLU_081783_0_0_6"/>
<name>A0A024HM09_PSEKB</name>
<sequence length="268" mass="29288">MRLKEFALGLPLLLAFCWQGSVCADPSAELDGPAGGWRYSGLLDDLDSPRVAYPTPPIDRGGVRGRSLIEGRLKQLAGIDRAQRLVVNGNPLPLYTDAEGRFVRPYAFGSGSNSVEVASADGQSLKRVQFYEANPGRLPPRIRVALGWNDPKAELDLHIITPDGQHAFWAAPRLNNGGGLDPDGVDGPGPEMFTMAAPLHGTYLVYVNYWGNLNDQGYNFQAGSNQQDVITAQVNLVFNENSVDEKRETFEVPLRTIGDLVLVKSFTY</sequence>
<feature type="signal peptide" evidence="1">
    <location>
        <begin position="1"/>
        <end position="24"/>
    </location>
</feature>
<dbReference type="AlphaFoldDB" id="A0A024HM09"/>
<dbReference type="Pfam" id="PF09906">
    <property type="entry name" value="DUF2135"/>
    <property type="match status" value="1"/>
</dbReference>
<evidence type="ECO:0000313" key="3">
    <source>
        <dbReference type="EMBL" id="CDF85921.1"/>
    </source>
</evidence>
<evidence type="ECO:0000313" key="4">
    <source>
        <dbReference type="Proteomes" id="UP000025241"/>
    </source>
</evidence>
<dbReference type="InterPro" id="IPR012039">
    <property type="entry name" value="UCP012281"/>
</dbReference>
<dbReference type="PIRSF" id="PIRSF012281">
    <property type="entry name" value="UCP012281"/>
    <property type="match status" value="1"/>
</dbReference>
<proteinExistence type="predicted"/>
<dbReference type="InterPro" id="IPR019220">
    <property type="entry name" value="DUF2135"/>
</dbReference>